<evidence type="ECO:0000313" key="1">
    <source>
        <dbReference type="EMBL" id="CAG5184558.1"/>
    </source>
</evidence>
<dbReference type="RefSeq" id="XP_043174544.1">
    <property type="nucleotide sequence ID" value="XM_043318609.1"/>
</dbReference>
<accession>A0A8J2IEX9</accession>
<dbReference type="AlphaFoldDB" id="A0A8J2IEX9"/>
<dbReference type="OrthoDB" id="26838at2759"/>
<proteinExistence type="predicted"/>
<comment type="caution">
    <text evidence="1">The sequence shown here is derived from an EMBL/GenBank/DDBJ whole genome shotgun (WGS) entry which is preliminary data.</text>
</comment>
<dbReference type="Proteomes" id="UP000676310">
    <property type="component" value="Unassembled WGS sequence"/>
</dbReference>
<name>A0A8J2IEX9_9PLEO</name>
<organism evidence="1 2">
    <name type="scientific">Alternaria atra</name>
    <dbReference type="NCBI Taxonomy" id="119953"/>
    <lineage>
        <taxon>Eukaryota</taxon>
        <taxon>Fungi</taxon>
        <taxon>Dikarya</taxon>
        <taxon>Ascomycota</taxon>
        <taxon>Pezizomycotina</taxon>
        <taxon>Dothideomycetes</taxon>
        <taxon>Pleosporomycetidae</taxon>
        <taxon>Pleosporales</taxon>
        <taxon>Pleosporineae</taxon>
        <taxon>Pleosporaceae</taxon>
        <taxon>Alternaria</taxon>
        <taxon>Alternaria sect. Ulocladioides</taxon>
    </lineage>
</organism>
<keyword evidence="2" id="KW-1185">Reference proteome</keyword>
<evidence type="ECO:0000313" key="2">
    <source>
        <dbReference type="Proteomes" id="UP000676310"/>
    </source>
</evidence>
<dbReference type="EMBL" id="CAJRGZ010000030">
    <property type="protein sequence ID" value="CAG5184558.1"/>
    <property type="molecule type" value="Genomic_DNA"/>
</dbReference>
<reference evidence="1" key="1">
    <citation type="submission" date="2021-05" db="EMBL/GenBank/DDBJ databases">
        <authorList>
            <person name="Stam R."/>
        </authorList>
    </citation>
    <scope>NUCLEOTIDE SEQUENCE</scope>
    <source>
        <strain evidence="1">CS162</strain>
    </source>
</reference>
<protein>
    <submittedName>
        <fullName evidence="1">Uncharacterized protein</fullName>
    </submittedName>
</protein>
<dbReference type="GeneID" id="67011188"/>
<gene>
    <name evidence="1" type="ORF">ALTATR162_LOCUS10969</name>
</gene>
<sequence length="271" mass="30138">MDLVSSEKITLQRIASPDALNTLLQSFNALPSNSASLYLSSTSQNLIIYVAPKRVVNKISLAYLAKALHHGERSACALKDLLETGTATKVFFDARKTAKALLNSCAIRLSNPPGTGRAHIHEVQMMELALRPSDSDREWLAKFDRCIAQDSNIDINVLMPDGLGWSNQFDKRILHLPTLWRKYHDGLLANHNNFGGGGFWVAKIREATQKRLAVSCGESQLGYSIDSAESGWDREMIEEETEVWNDGLLDDAHHHGEILGGAEHWAKFDML</sequence>